<evidence type="ECO:0000256" key="2">
    <source>
        <dbReference type="SAM" id="Phobius"/>
    </source>
</evidence>
<keyword evidence="2" id="KW-1133">Transmembrane helix</keyword>
<keyword evidence="2" id="KW-0812">Transmembrane</keyword>
<proteinExistence type="predicted"/>
<feature type="region of interest" description="Disordered" evidence="1">
    <location>
        <begin position="1"/>
        <end position="33"/>
    </location>
</feature>
<evidence type="ECO:0000256" key="1">
    <source>
        <dbReference type="SAM" id="MobiDB-lite"/>
    </source>
</evidence>
<organism evidence="3 4">
    <name type="scientific">Mycetomoellerius zeteki</name>
    <dbReference type="NCBI Taxonomy" id="64791"/>
    <lineage>
        <taxon>Eukaryota</taxon>
        <taxon>Metazoa</taxon>
        <taxon>Ecdysozoa</taxon>
        <taxon>Arthropoda</taxon>
        <taxon>Hexapoda</taxon>
        <taxon>Insecta</taxon>
        <taxon>Pterygota</taxon>
        <taxon>Neoptera</taxon>
        <taxon>Endopterygota</taxon>
        <taxon>Hymenoptera</taxon>
        <taxon>Apocrita</taxon>
        <taxon>Aculeata</taxon>
        <taxon>Formicoidea</taxon>
        <taxon>Formicidae</taxon>
        <taxon>Myrmicinae</taxon>
        <taxon>Mycetomoellerius</taxon>
    </lineage>
</organism>
<gene>
    <name evidence="3" type="ORF">ALC60_03259</name>
</gene>
<dbReference type="Proteomes" id="UP000075809">
    <property type="component" value="Unassembled WGS sequence"/>
</dbReference>
<feature type="transmembrane region" description="Helical" evidence="2">
    <location>
        <begin position="53"/>
        <end position="76"/>
    </location>
</feature>
<reference evidence="3 4" key="1">
    <citation type="submission" date="2015-09" db="EMBL/GenBank/DDBJ databases">
        <title>Trachymyrmex zeteki WGS genome.</title>
        <authorList>
            <person name="Nygaard S."/>
            <person name="Hu H."/>
            <person name="Boomsma J."/>
            <person name="Zhang G."/>
        </authorList>
    </citation>
    <scope>NUCLEOTIDE SEQUENCE [LARGE SCALE GENOMIC DNA]</scope>
    <source>
        <strain evidence="3">Tzet28-1</strain>
        <tissue evidence="3">Whole body</tissue>
    </source>
</reference>
<dbReference type="AlphaFoldDB" id="A0A151XBL4"/>
<evidence type="ECO:0000313" key="3">
    <source>
        <dbReference type="EMBL" id="KYQ57766.1"/>
    </source>
</evidence>
<sequence length="116" mass="12354">MTNRETMPGATGKIPKNADNKNESSRASPPSPVYPALVVGARWRRCRHQPTRAAWGIDGVVVVVVAVAAAVTVVVVGDGQNTSAYPFGSNFREESQSDKASRRVASVAAGREKYRG</sequence>
<feature type="compositionally biased region" description="Basic and acidic residues" evidence="1">
    <location>
        <begin position="91"/>
        <end position="101"/>
    </location>
</feature>
<keyword evidence="2" id="KW-0472">Membrane</keyword>
<protein>
    <submittedName>
        <fullName evidence="3">Uncharacterized protein</fullName>
    </submittedName>
</protein>
<feature type="region of interest" description="Disordered" evidence="1">
    <location>
        <begin position="86"/>
        <end position="116"/>
    </location>
</feature>
<keyword evidence="4" id="KW-1185">Reference proteome</keyword>
<dbReference type="EMBL" id="KQ982320">
    <property type="protein sequence ID" value="KYQ57766.1"/>
    <property type="molecule type" value="Genomic_DNA"/>
</dbReference>
<evidence type="ECO:0000313" key="4">
    <source>
        <dbReference type="Proteomes" id="UP000075809"/>
    </source>
</evidence>
<name>A0A151XBL4_9HYME</name>
<accession>A0A151XBL4</accession>